<dbReference type="SUPFAM" id="SSF81345">
    <property type="entry name" value="ABC transporter involved in vitamin B12 uptake, BtuC"/>
    <property type="match status" value="1"/>
</dbReference>
<comment type="subcellular location">
    <subcellularLocation>
        <location evidence="1 8">Cell membrane</location>
        <topology evidence="1 8">Multi-pass membrane protein</topology>
    </subcellularLocation>
</comment>
<evidence type="ECO:0000313" key="11">
    <source>
        <dbReference type="Proteomes" id="UP000481421"/>
    </source>
</evidence>
<accession>A0A6B3RRC7</accession>
<dbReference type="PANTHER" id="PTHR30477:SF3">
    <property type="entry name" value="METAL TRANSPORT SYSTEM MEMBRANE PROTEIN CT_069-RELATED"/>
    <property type="match status" value="1"/>
</dbReference>
<keyword evidence="3 8" id="KW-0813">Transport</keyword>
<organism evidence="10 11">
    <name type="scientific">Pseudotabrizicola algicola</name>
    <dbReference type="NCBI Taxonomy" id="2709381"/>
    <lineage>
        <taxon>Bacteria</taxon>
        <taxon>Pseudomonadati</taxon>
        <taxon>Pseudomonadota</taxon>
        <taxon>Alphaproteobacteria</taxon>
        <taxon>Rhodobacterales</taxon>
        <taxon>Paracoccaceae</taxon>
        <taxon>Pseudotabrizicola</taxon>
    </lineage>
</organism>
<feature type="transmembrane region" description="Helical" evidence="9">
    <location>
        <begin position="102"/>
        <end position="124"/>
    </location>
</feature>
<dbReference type="EMBL" id="JAAIKE010000004">
    <property type="protein sequence ID" value="NEX47358.1"/>
    <property type="molecule type" value="Genomic_DNA"/>
</dbReference>
<dbReference type="GO" id="GO:0055085">
    <property type="term" value="P:transmembrane transport"/>
    <property type="evidence" value="ECO:0007669"/>
    <property type="project" value="InterPro"/>
</dbReference>
<evidence type="ECO:0000313" key="10">
    <source>
        <dbReference type="EMBL" id="NEX47358.1"/>
    </source>
</evidence>
<gene>
    <name evidence="10" type="ORF">G3572_14185</name>
</gene>
<feature type="transmembrane region" description="Helical" evidence="9">
    <location>
        <begin position="144"/>
        <end position="165"/>
    </location>
</feature>
<evidence type="ECO:0000256" key="5">
    <source>
        <dbReference type="ARBA" id="ARBA00022692"/>
    </source>
</evidence>
<keyword evidence="5 8" id="KW-0812">Transmembrane</keyword>
<feature type="transmembrane region" description="Helical" evidence="9">
    <location>
        <begin position="47"/>
        <end position="65"/>
    </location>
</feature>
<keyword evidence="7 9" id="KW-0472">Membrane</keyword>
<comment type="caution">
    <text evidence="10">The sequence shown here is derived from an EMBL/GenBank/DDBJ whole genome shotgun (WGS) entry which is preliminary data.</text>
</comment>
<evidence type="ECO:0000256" key="7">
    <source>
        <dbReference type="ARBA" id="ARBA00023136"/>
    </source>
</evidence>
<dbReference type="Proteomes" id="UP000481421">
    <property type="component" value="Unassembled WGS sequence"/>
</dbReference>
<dbReference type="GO" id="GO:0043190">
    <property type="term" value="C:ATP-binding cassette (ABC) transporter complex"/>
    <property type="evidence" value="ECO:0007669"/>
    <property type="project" value="InterPro"/>
</dbReference>
<feature type="transmembrane region" description="Helical" evidence="9">
    <location>
        <begin position="192"/>
        <end position="218"/>
    </location>
</feature>
<dbReference type="RefSeq" id="WP_164612987.1">
    <property type="nucleotide sequence ID" value="NZ_JAAIKE010000004.1"/>
</dbReference>
<sequence length="285" mass="28705">MIWQALLLQAGYNAALVSLGAACLGAAAGAAGAFLTLRRRALMSDAMAHATLPGIGLGFLVMVALGGDGRFLPGLMLGAALTAALGLWAVQRLSRQIHEDAATGAVLASFYGAGIVLLTLIQGLGTGRPAGLETVLLGSTAGMLRADALVIGFGGLAVVAALWVLRRPLTLVAFDPLHAAMMGINPRRMDSLLMALVLAVVLVGLNVTGLILIVALLVTPAVTARMWSGTVSGTASLSALIGAVCGYLGAAISAGVPDLPTGPVIVLLAAAAFMLTLLVRGRRDG</sequence>
<keyword evidence="11" id="KW-1185">Reference proteome</keyword>
<evidence type="ECO:0000256" key="8">
    <source>
        <dbReference type="RuleBase" id="RU003943"/>
    </source>
</evidence>
<protein>
    <submittedName>
        <fullName evidence="10">Metal ABC transporter permease</fullName>
    </submittedName>
</protein>
<feature type="transmembrane region" description="Helical" evidence="9">
    <location>
        <begin position="230"/>
        <end position="250"/>
    </location>
</feature>
<dbReference type="AlphaFoldDB" id="A0A6B3RRC7"/>
<evidence type="ECO:0000256" key="2">
    <source>
        <dbReference type="ARBA" id="ARBA00008034"/>
    </source>
</evidence>
<feature type="transmembrane region" description="Helical" evidence="9">
    <location>
        <begin position="12"/>
        <end position="35"/>
    </location>
</feature>
<evidence type="ECO:0000256" key="1">
    <source>
        <dbReference type="ARBA" id="ARBA00004651"/>
    </source>
</evidence>
<proteinExistence type="inferred from homology"/>
<keyword evidence="6 9" id="KW-1133">Transmembrane helix</keyword>
<dbReference type="InterPro" id="IPR001626">
    <property type="entry name" value="ABC_TroCD"/>
</dbReference>
<feature type="transmembrane region" description="Helical" evidence="9">
    <location>
        <begin position="262"/>
        <end position="279"/>
    </location>
</feature>
<comment type="similarity">
    <text evidence="2 8">Belongs to the ABC-3 integral membrane protein family.</text>
</comment>
<dbReference type="Pfam" id="PF00950">
    <property type="entry name" value="ABC-3"/>
    <property type="match status" value="1"/>
</dbReference>
<evidence type="ECO:0000256" key="4">
    <source>
        <dbReference type="ARBA" id="ARBA00022475"/>
    </source>
</evidence>
<feature type="transmembrane region" description="Helical" evidence="9">
    <location>
        <begin position="71"/>
        <end position="90"/>
    </location>
</feature>
<evidence type="ECO:0000256" key="9">
    <source>
        <dbReference type="SAM" id="Phobius"/>
    </source>
</evidence>
<dbReference type="GO" id="GO:0010043">
    <property type="term" value="P:response to zinc ion"/>
    <property type="evidence" value="ECO:0007669"/>
    <property type="project" value="TreeGrafter"/>
</dbReference>
<evidence type="ECO:0000256" key="6">
    <source>
        <dbReference type="ARBA" id="ARBA00022989"/>
    </source>
</evidence>
<reference evidence="10 11" key="1">
    <citation type="submission" date="2020-02" db="EMBL/GenBank/DDBJ databases">
        <title>Rhodobacter algicola sp. nov., isolated from microalga culture.</title>
        <authorList>
            <person name="Park C.-Y."/>
        </authorList>
    </citation>
    <scope>NUCLEOTIDE SEQUENCE [LARGE SCALE GENOMIC DNA]</scope>
    <source>
        <strain evidence="10 11">ETT8</strain>
    </source>
</reference>
<dbReference type="Gene3D" id="1.10.3470.10">
    <property type="entry name" value="ABC transporter involved in vitamin B12 uptake, BtuC"/>
    <property type="match status" value="1"/>
</dbReference>
<name>A0A6B3RRC7_9RHOB</name>
<keyword evidence="4" id="KW-1003">Cell membrane</keyword>
<dbReference type="InterPro" id="IPR037294">
    <property type="entry name" value="ABC_BtuC-like"/>
</dbReference>
<evidence type="ECO:0000256" key="3">
    <source>
        <dbReference type="ARBA" id="ARBA00022448"/>
    </source>
</evidence>
<dbReference type="PANTHER" id="PTHR30477">
    <property type="entry name" value="ABC-TRANSPORTER METAL-BINDING PROTEIN"/>
    <property type="match status" value="1"/>
</dbReference>